<gene>
    <name evidence="1" type="ORF">J8380_16795</name>
</gene>
<keyword evidence="2" id="KW-1185">Reference proteome</keyword>
<proteinExistence type="predicted"/>
<dbReference type="Gene3D" id="2.60.34.30">
    <property type="entry name" value="Competence, DNA-entry nuclease inhibitor, ComJ"/>
    <property type="match status" value="1"/>
</dbReference>
<evidence type="ECO:0000313" key="2">
    <source>
        <dbReference type="Proteomes" id="UP000672027"/>
    </source>
</evidence>
<protein>
    <submittedName>
        <fullName evidence="1">Uncharacterized protein</fullName>
    </submittedName>
</protein>
<accession>A0ABX7X378</accession>
<name>A0ABX7X378_9GAMM</name>
<organism evidence="1 2">
    <name type="scientific">Candidatus Thiothrix anitrata</name>
    <dbReference type="NCBI Taxonomy" id="2823902"/>
    <lineage>
        <taxon>Bacteria</taxon>
        <taxon>Pseudomonadati</taxon>
        <taxon>Pseudomonadota</taxon>
        <taxon>Gammaproteobacteria</taxon>
        <taxon>Thiotrichales</taxon>
        <taxon>Thiotrichaceae</taxon>
        <taxon>Thiothrix</taxon>
    </lineage>
</organism>
<reference evidence="1 2" key="1">
    <citation type="submission" date="2021-04" db="EMBL/GenBank/DDBJ databases">
        <title>Genomics, taxonomy and metabolism of representatives of sulfur bacteria of the genus Thiothrix: Thiothrix fructosivorans QT, Thiothrix unzii A1T and three new species, Thiothrix subterranea sp. nov., Thiothrix litoralis sp. nov. and 'Candidatus Thiothrix anitrata' sp. nov.</title>
        <authorList>
            <person name="Ravin N.V."/>
            <person name="Smolyakov D."/>
            <person name="Rudenko T.S."/>
            <person name="Mardanov A.V."/>
            <person name="Beletsky A.V."/>
            <person name="Markov N.D."/>
            <person name="Fomenkov A.I."/>
            <person name="Roberts R.J."/>
            <person name="Karnachuk O.V."/>
            <person name="Novikov A."/>
            <person name="Grabovich M.Y."/>
        </authorList>
    </citation>
    <scope>NUCLEOTIDE SEQUENCE [LARGE SCALE GENOMIC DNA]</scope>
    <source>
        <strain evidence="1 2">A52</strain>
    </source>
</reference>
<evidence type="ECO:0000313" key="1">
    <source>
        <dbReference type="EMBL" id="QTR49857.1"/>
    </source>
</evidence>
<sequence>MIQIFSIFADYFQFILMDEDSQTDFSTIWTAEALDKTLASTETAICPVTFRNIDVTVEIEILDSPPIINLADWDNAVEASITISSGKLIIMGCTDYIPDAPRIDIQPATYHCISLAKGLDTIKTEWESANDLYRVCLWPGSYRTPQILKKYNHLNT</sequence>
<dbReference type="EMBL" id="CP072800">
    <property type="protein sequence ID" value="QTR49857.1"/>
    <property type="molecule type" value="Genomic_DNA"/>
</dbReference>
<dbReference type="RefSeq" id="WP_210226684.1">
    <property type="nucleotide sequence ID" value="NZ_CP072800.1"/>
</dbReference>
<dbReference type="Proteomes" id="UP000672027">
    <property type="component" value="Chromosome"/>
</dbReference>
<dbReference type="InterPro" id="IPR038691">
    <property type="entry name" value="ComJ_sf"/>
</dbReference>